<proteinExistence type="inferred from homology"/>
<evidence type="ECO:0000256" key="1">
    <source>
        <dbReference type="ARBA" id="ARBA00000923"/>
    </source>
</evidence>
<evidence type="ECO:0000256" key="13">
    <source>
        <dbReference type="ARBA" id="ARBA00049221"/>
    </source>
</evidence>
<evidence type="ECO:0000256" key="2">
    <source>
        <dbReference type="ARBA" id="ARBA00004127"/>
    </source>
</evidence>
<evidence type="ECO:0000256" key="15">
    <source>
        <dbReference type="ARBA" id="ARBA00049322"/>
    </source>
</evidence>
<protein>
    <submittedName>
        <fullName evidence="19">Androgen-induced gene 1 protein-like isoform X1</fullName>
    </submittedName>
</protein>
<keyword evidence="5 17" id="KW-1133">Transmembrane helix</keyword>
<evidence type="ECO:0000256" key="12">
    <source>
        <dbReference type="ARBA" id="ARBA00048800"/>
    </source>
</evidence>
<dbReference type="GO" id="GO:0012505">
    <property type="term" value="C:endomembrane system"/>
    <property type="evidence" value="ECO:0007669"/>
    <property type="project" value="UniProtKB-SubCell"/>
</dbReference>
<evidence type="ECO:0000256" key="4">
    <source>
        <dbReference type="ARBA" id="ARBA00022692"/>
    </source>
</evidence>
<evidence type="ECO:0000256" key="3">
    <source>
        <dbReference type="ARBA" id="ARBA00009300"/>
    </source>
</evidence>
<comment type="catalytic activity">
    <reaction evidence="15">
        <text>13-(9Z-hexadecenoyloxy)-octadecanoate + H2O = 13-hydroxy-octadecanoate + (9Z)-hexadecenoate + H(+)</text>
        <dbReference type="Rhea" id="RHEA:52076"/>
        <dbReference type="ChEBI" id="CHEBI:15377"/>
        <dbReference type="ChEBI" id="CHEBI:15378"/>
        <dbReference type="ChEBI" id="CHEBI:32372"/>
        <dbReference type="ChEBI" id="CHEBI:136304"/>
        <dbReference type="ChEBI" id="CHEBI:136315"/>
    </reaction>
    <physiologicalReaction direction="left-to-right" evidence="15">
        <dbReference type="Rhea" id="RHEA:52077"/>
    </physiologicalReaction>
</comment>
<comment type="catalytic activity">
    <reaction evidence="1">
        <text>9-(9Z-hexadecenoyloxy)-octadecanoate + H2O = (9Z)-hexadecenoate + 9-hydroxy-octadecanoate + H(+)</text>
        <dbReference type="Rhea" id="RHEA:52068"/>
        <dbReference type="ChEBI" id="CHEBI:15377"/>
        <dbReference type="ChEBI" id="CHEBI:15378"/>
        <dbReference type="ChEBI" id="CHEBI:32372"/>
        <dbReference type="ChEBI" id="CHEBI:136286"/>
        <dbReference type="ChEBI" id="CHEBI:136309"/>
    </reaction>
    <physiologicalReaction direction="left-to-right" evidence="1">
        <dbReference type="Rhea" id="RHEA:52069"/>
    </physiologicalReaction>
</comment>
<comment type="catalytic activity">
    <reaction evidence="10">
        <text>12-octadecanoyloxy-octadecanoate + H2O = 12-hydroxyoctadecanoate + octadecanoate + H(+)</text>
        <dbReference type="Rhea" id="RHEA:52080"/>
        <dbReference type="ChEBI" id="CHEBI:15377"/>
        <dbReference type="ChEBI" id="CHEBI:15378"/>
        <dbReference type="ChEBI" id="CHEBI:25629"/>
        <dbReference type="ChEBI" id="CHEBI:84201"/>
        <dbReference type="ChEBI" id="CHEBI:136330"/>
    </reaction>
    <physiologicalReaction direction="left-to-right" evidence="10">
        <dbReference type="Rhea" id="RHEA:52081"/>
    </physiologicalReaction>
</comment>
<sequence>MAATEAKEVLGKVWHFVLFGLCLFVQYYDVLYVNDVYGSPVPFKLTFGGRWKLLTVLNFMAHTVFFSSCVLADFIEGVLGKKAAGLRKVQDYVLVSILFPMSMIVMVVFWGIYAVDRELIFPASLDHVIPPWINHVWHTTIVPVLLLEMYMVHHKYPSRRAGLTGAITLGLVYLTWILIVAKVGGFWVYPFMAVMTGFQFVLFCCFTAAIGCVFYLMGELCNNVFWGPRETPRKQKKRA</sequence>
<organism evidence="18 19">
    <name type="scientific">Branchiostoma belcheri</name>
    <name type="common">Amphioxus</name>
    <dbReference type="NCBI Taxonomy" id="7741"/>
    <lineage>
        <taxon>Eukaryota</taxon>
        <taxon>Metazoa</taxon>
        <taxon>Chordata</taxon>
        <taxon>Cephalochordata</taxon>
        <taxon>Leptocardii</taxon>
        <taxon>Amphioxiformes</taxon>
        <taxon>Branchiostomatidae</taxon>
        <taxon>Branchiostoma</taxon>
    </lineage>
</organism>
<evidence type="ECO:0000256" key="17">
    <source>
        <dbReference type="SAM" id="Phobius"/>
    </source>
</evidence>
<comment type="catalytic activity">
    <reaction evidence="11">
        <text>12-(9Z-octadecenoyloxy)-octadecanoate + H2O = 12-hydroxyoctadecanoate + (9Z)-octadecenoate + H(+)</text>
        <dbReference type="Rhea" id="RHEA:52060"/>
        <dbReference type="ChEBI" id="CHEBI:15377"/>
        <dbReference type="ChEBI" id="CHEBI:15378"/>
        <dbReference type="ChEBI" id="CHEBI:30823"/>
        <dbReference type="ChEBI" id="CHEBI:84201"/>
        <dbReference type="ChEBI" id="CHEBI:136302"/>
    </reaction>
    <physiologicalReaction direction="left-to-right" evidence="11">
        <dbReference type="Rhea" id="RHEA:52061"/>
    </physiologicalReaction>
</comment>
<name>A0A6P4ZFS1_BRABE</name>
<feature type="transmembrane region" description="Helical" evidence="17">
    <location>
        <begin position="187"/>
        <end position="216"/>
    </location>
</feature>
<evidence type="ECO:0000256" key="8">
    <source>
        <dbReference type="ARBA" id="ARBA00047427"/>
    </source>
</evidence>
<reference evidence="19" key="1">
    <citation type="submission" date="2025-08" db="UniProtKB">
        <authorList>
            <consortium name="RefSeq"/>
        </authorList>
    </citation>
    <scope>IDENTIFICATION</scope>
    <source>
        <tissue evidence="19">Gonad</tissue>
    </source>
</reference>
<feature type="transmembrane region" description="Helical" evidence="17">
    <location>
        <begin position="92"/>
        <end position="112"/>
    </location>
</feature>
<feature type="transmembrane region" description="Helical" evidence="17">
    <location>
        <begin position="12"/>
        <end position="33"/>
    </location>
</feature>
<dbReference type="Proteomes" id="UP000515135">
    <property type="component" value="Unplaced"/>
</dbReference>
<accession>A0A6P4ZFS1</accession>
<dbReference type="Pfam" id="PF04750">
    <property type="entry name" value="Far-17a_AIG1"/>
    <property type="match status" value="1"/>
</dbReference>
<comment type="catalytic activity">
    <reaction evidence="12">
        <text>9-(9Z-octadecenoyloxy)-octadecanoate + H2O = 9-hydroxy-octadecanoate + (9Z)-octadecenoate + H(+)</text>
        <dbReference type="Rhea" id="RHEA:52048"/>
        <dbReference type="ChEBI" id="CHEBI:15377"/>
        <dbReference type="ChEBI" id="CHEBI:15378"/>
        <dbReference type="ChEBI" id="CHEBI:30823"/>
        <dbReference type="ChEBI" id="CHEBI:136282"/>
        <dbReference type="ChEBI" id="CHEBI:136286"/>
    </reaction>
    <physiologicalReaction direction="left-to-right" evidence="12">
        <dbReference type="Rhea" id="RHEA:52049"/>
    </physiologicalReaction>
</comment>
<keyword evidence="6 17" id="KW-0472">Membrane</keyword>
<dbReference type="PANTHER" id="PTHR10989:SF16">
    <property type="entry name" value="AT02829P-RELATED"/>
    <property type="match status" value="1"/>
</dbReference>
<feature type="transmembrane region" description="Helical" evidence="17">
    <location>
        <begin position="53"/>
        <end position="72"/>
    </location>
</feature>
<feature type="transmembrane region" description="Helical" evidence="17">
    <location>
        <begin position="163"/>
        <end position="181"/>
    </location>
</feature>
<evidence type="ECO:0000256" key="5">
    <source>
        <dbReference type="ARBA" id="ARBA00022989"/>
    </source>
</evidence>
<evidence type="ECO:0000256" key="6">
    <source>
        <dbReference type="ARBA" id="ARBA00023136"/>
    </source>
</evidence>
<evidence type="ECO:0000313" key="19">
    <source>
        <dbReference type="RefSeq" id="XP_019628526.1"/>
    </source>
</evidence>
<gene>
    <name evidence="19" type="primary">LOC109473063</name>
</gene>
<dbReference type="RefSeq" id="XP_019628526.1">
    <property type="nucleotide sequence ID" value="XM_019772967.1"/>
</dbReference>
<dbReference type="KEGG" id="bbel:109473063"/>
<comment type="subcellular location">
    <subcellularLocation>
        <location evidence="2">Endomembrane system</location>
        <topology evidence="2">Multi-pass membrane protein</topology>
    </subcellularLocation>
</comment>
<comment type="catalytic activity">
    <reaction evidence="7">
        <text>12-hexadecanoyloxy-octadecanoate + H2O = 12-hydroxyoctadecanoate + hexadecanoate + H(+)</text>
        <dbReference type="Rhea" id="RHEA:52056"/>
        <dbReference type="ChEBI" id="CHEBI:7896"/>
        <dbReference type="ChEBI" id="CHEBI:15377"/>
        <dbReference type="ChEBI" id="CHEBI:15378"/>
        <dbReference type="ChEBI" id="CHEBI:83677"/>
        <dbReference type="ChEBI" id="CHEBI:84201"/>
    </reaction>
    <physiologicalReaction direction="left-to-right" evidence="7">
        <dbReference type="Rhea" id="RHEA:52057"/>
    </physiologicalReaction>
</comment>
<evidence type="ECO:0000256" key="14">
    <source>
        <dbReference type="ARBA" id="ARBA00049296"/>
    </source>
</evidence>
<comment type="catalytic activity">
    <reaction evidence="14">
        <text>13-(9Z-octadecenoyloxy)-octadecanoate + H2O = 13-hydroxy-octadecanoate + (9Z)-octadecenoate + H(+)</text>
        <dbReference type="Rhea" id="RHEA:52064"/>
        <dbReference type="ChEBI" id="CHEBI:15377"/>
        <dbReference type="ChEBI" id="CHEBI:15378"/>
        <dbReference type="ChEBI" id="CHEBI:30823"/>
        <dbReference type="ChEBI" id="CHEBI:136303"/>
        <dbReference type="ChEBI" id="CHEBI:136304"/>
    </reaction>
    <physiologicalReaction direction="left-to-right" evidence="14">
        <dbReference type="Rhea" id="RHEA:52065"/>
    </physiologicalReaction>
</comment>
<keyword evidence="18" id="KW-1185">Reference proteome</keyword>
<evidence type="ECO:0000256" key="10">
    <source>
        <dbReference type="ARBA" id="ARBA00048680"/>
    </source>
</evidence>
<comment type="catalytic activity">
    <reaction evidence="8">
        <text>13-octadecanoyloxy-octadecanoate + H2O = 13-hydroxy-octadecanoate + octadecanoate + H(+)</text>
        <dbReference type="Rhea" id="RHEA:52084"/>
        <dbReference type="ChEBI" id="CHEBI:15377"/>
        <dbReference type="ChEBI" id="CHEBI:15378"/>
        <dbReference type="ChEBI" id="CHEBI:25629"/>
        <dbReference type="ChEBI" id="CHEBI:136304"/>
        <dbReference type="ChEBI" id="CHEBI:136335"/>
    </reaction>
    <physiologicalReaction direction="left-to-right" evidence="8">
        <dbReference type="Rhea" id="RHEA:52085"/>
    </physiologicalReaction>
</comment>
<dbReference type="PANTHER" id="PTHR10989">
    <property type="entry name" value="ANDROGEN-INDUCED PROTEIN 1-RELATED"/>
    <property type="match status" value="1"/>
</dbReference>
<dbReference type="OrthoDB" id="1898221at2759"/>
<dbReference type="AlphaFoldDB" id="A0A6P4ZFS1"/>
<comment type="catalytic activity">
    <reaction evidence="16">
        <text>12-(9Z-hexadecenoyloxy)-octadecanoate + H2O = 12-hydroxyoctadecanoate + (9Z)-hexadecenoate + H(+)</text>
        <dbReference type="Rhea" id="RHEA:52072"/>
        <dbReference type="ChEBI" id="CHEBI:15377"/>
        <dbReference type="ChEBI" id="CHEBI:15378"/>
        <dbReference type="ChEBI" id="CHEBI:32372"/>
        <dbReference type="ChEBI" id="CHEBI:84201"/>
        <dbReference type="ChEBI" id="CHEBI:136312"/>
    </reaction>
    <physiologicalReaction direction="left-to-right" evidence="16">
        <dbReference type="Rhea" id="RHEA:52073"/>
    </physiologicalReaction>
</comment>
<dbReference type="GO" id="GO:0016020">
    <property type="term" value="C:membrane"/>
    <property type="evidence" value="ECO:0007669"/>
    <property type="project" value="InterPro"/>
</dbReference>
<comment type="similarity">
    <text evidence="3">Belongs to the AIG1 family.</text>
</comment>
<dbReference type="GeneID" id="109473063"/>
<feature type="transmembrane region" description="Helical" evidence="17">
    <location>
        <begin position="132"/>
        <end position="151"/>
    </location>
</feature>
<evidence type="ECO:0000256" key="7">
    <source>
        <dbReference type="ARBA" id="ARBA00047368"/>
    </source>
</evidence>
<keyword evidence="4 17" id="KW-0812">Transmembrane</keyword>
<evidence type="ECO:0000313" key="18">
    <source>
        <dbReference type="Proteomes" id="UP000515135"/>
    </source>
</evidence>
<dbReference type="InterPro" id="IPR006838">
    <property type="entry name" value="ADTRP_AIG1"/>
</dbReference>
<evidence type="ECO:0000256" key="16">
    <source>
        <dbReference type="ARBA" id="ARBA00049428"/>
    </source>
</evidence>
<comment type="catalytic activity">
    <reaction evidence="9">
        <text>9-hexadecanoyloxy-octadecanoate + H2O = 9-hydroxy-octadecanoate + hexadecanoate + H(+)</text>
        <dbReference type="Rhea" id="RHEA:52052"/>
        <dbReference type="ChEBI" id="CHEBI:7896"/>
        <dbReference type="ChEBI" id="CHEBI:15377"/>
        <dbReference type="ChEBI" id="CHEBI:15378"/>
        <dbReference type="ChEBI" id="CHEBI:83670"/>
        <dbReference type="ChEBI" id="CHEBI:136286"/>
    </reaction>
    <physiologicalReaction direction="left-to-right" evidence="9">
        <dbReference type="Rhea" id="RHEA:52053"/>
    </physiologicalReaction>
</comment>
<evidence type="ECO:0000256" key="9">
    <source>
        <dbReference type="ARBA" id="ARBA00047863"/>
    </source>
</evidence>
<evidence type="ECO:0000256" key="11">
    <source>
        <dbReference type="ARBA" id="ARBA00048701"/>
    </source>
</evidence>
<comment type="catalytic activity">
    <reaction evidence="13">
        <text>9-octadecanoyloxy-octadecanoate + H2O = 9-hydroxy-octadecanoate + octadecanoate + H(+)</text>
        <dbReference type="Rhea" id="RHEA:52096"/>
        <dbReference type="ChEBI" id="CHEBI:15377"/>
        <dbReference type="ChEBI" id="CHEBI:15378"/>
        <dbReference type="ChEBI" id="CHEBI:25629"/>
        <dbReference type="ChEBI" id="CHEBI:136286"/>
        <dbReference type="ChEBI" id="CHEBI:136373"/>
    </reaction>
    <physiologicalReaction direction="left-to-right" evidence="13">
        <dbReference type="Rhea" id="RHEA:52097"/>
    </physiologicalReaction>
</comment>